<evidence type="ECO:0000259" key="6">
    <source>
        <dbReference type="PROSITE" id="PS51332"/>
    </source>
</evidence>
<dbReference type="AlphaFoldDB" id="A0A2N3G513"/>
<dbReference type="InterPro" id="IPR007197">
    <property type="entry name" value="rSAM"/>
</dbReference>
<dbReference type="Pfam" id="PF02310">
    <property type="entry name" value="B12-binding"/>
    <property type="match status" value="1"/>
</dbReference>
<dbReference type="CDD" id="cd02068">
    <property type="entry name" value="radical_SAM_B12_BD"/>
    <property type="match status" value="1"/>
</dbReference>
<dbReference type="EMBL" id="PHEX01000052">
    <property type="protein sequence ID" value="PKQ27807.1"/>
    <property type="molecule type" value="Genomic_DNA"/>
</dbReference>
<dbReference type="PROSITE" id="PS51918">
    <property type="entry name" value="RADICAL_SAM"/>
    <property type="match status" value="1"/>
</dbReference>
<evidence type="ECO:0000256" key="2">
    <source>
        <dbReference type="ARBA" id="ARBA00022691"/>
    </source>
</evidence>
<protein>
    <submittedName>
        <fullName evidence="8">Uncharacterized protein</fullName>
    </submittedName>
</protein>
<dbReference type="InterPro" id="IPR036724">
    <property type="entry name" value="Cobalamin-bd_sf"/>
</dbReference>
<dbReference type="SMART" id="SM00729">
    <property type="entry name" value="Elp3"/>
    <property type="match status" value="1"/>
</dbReference>
<dbReference type="SUPFAM" id="SSF102114">
    <property type="entry name" value="Radical SAM enzymes"/>
    <property type="match status" value="1"/>
</dbReference>
<dbReference type="PANTHER" id="PTHR43409">
    <property type="entry name" value="ANAEROBIC MAGNESIUM-PROTOPORPHYRIN IX MONOMETHYL ESTER CYCLASE-RELATED"/>
    <property type="match status" value="1"/>
</dbReference>
<feature type="domain" description="Radical SAM core" evidence="7">
    <location>
        <begin position="182"/>
        <end position="417"/>
    </location>
</feature>
<evidence type="ECO:0000256" key="5">
    <source>
        <dbReference type="ARBA" id="ARBA00023014"/>
    </source>
</evidence>
<comment type="cofactor">
    <cofactor evidence="1">
        <name>[4Fe-4S] cluster</name>
        <dbReference type="ChEBI" id="CHEBI:49883"/>
    </cofactor>
</comment>
<dbReference type="SFLD" id="SFLDG01123">
    <property type="entry name" value="methyltransferase_(Class_B)"/>
    <property type="match status" value="1"/>
</dbReference>
<dbReference type="Proteomes" id="UP000233654">
    <property type="component" value="Unassembled WGS sequence"/>
</dbReference>
<dbReference type="Gene3D" id="3.80.30.20">
    <property type="entry name" value="tm_1862 like domain"/>
    <property type="match status" value="1"/>
</dbReference>
<keyword evidence="3" id="KW-0479">Metal-binding</keyword>
<dbReference type="SFLD" id="SFLDG01082">
    <property type="entry name" value="B12-binding_domain_containing"/>
    <property type="match status" value="1"/>
</dbReference>
<dbReference type="SFLD" id="SFLDS00029">
    <property type="entry name" value="Radical_SAM"/>
    <property type="match status" value="1"/>
</dbReference>
<accession>A0A2N3G513</accession>
<dbReference type="GO" id="GO:0046872">
    <property type="term" value="F:metal ion binding"/>
    <property type="evidence" value="ECO:0007669"/>
    <property type="project" value="UniProtKB-KW"/>
</dbReference>
<dbReference type="InterPro" id="IPR051198">
    <property type="entry name" value="BchE-like"/>
</dbReference>
<evidence type="ECO:0000313" key="8">
    <source>
        <dbReference type="EMBL" id="PKQ27807.1"/>
    </source>
</evidence>
<dbReference type="InterPro" id="IPR023404">
    <property type="entry name" value="rSAM_horseshoe"/>
</dbReference>
<evidence type="ECO:0000313" key="9">
    <source>
        <dbReference type="Proteomes" id="UP000233654"/>
    </source>
</evidence>
<dbReference type="GO" id="GO:0031419">
    <property type="term" value="F:cobalamin binding"/>
    <property type="evidence" value="ECO:0007669"/>
    <property type="project" value="InterPro"/>
</dbReference>
<feature type="domain" description="B12-binding" evidence="6">
    <location>
        <begin position="1"/>
        <end position="141"/>
    </location>
</feature>
<dbReference type="InterPro" id="IPR058240">
    <property type="entry name" value="rSAM_sf"/>
</dbReference>
<dbReference type="SUPFAM" id="SSF52242">
    <property type="entry name" value="Cobalamin (vitamin B12)-binding domain"/>
    <property type="match status" value="1"/>
</dbReference>
<reference evidence="8 9" key="1">
    <citation type="journal article" date="2017" name="ISME J.">
        <title>Potential for microbial H2 and metal transformations associated with novel bacteria and archaea in deep terrestrial subsurface sediments.</title>
        <authorList>
            <person name="Hernsdorf A.W."/>
            <person name="Amano Y."/>
            <person name="Miyakawa K."/>
            <person name="Ise K."/>
            <person name="Suzuki Y."/>
            <person name="Anantharaman K."/>
            <person name="Probst A."/>
            <person name="Burstein D."/>
            <person name="Thomas B.C."/>
            <person name="Banfield J.F."/>
        </authorList>
    </citation>
    <scope>NUCLEOTIDE SEQUENCE [LARGE SCALE GENOMIC DNA]</scope>
    <source>
        <strain evidence="8">HGW-Actinobacteria-3</strain>
    </source>
</reference>
<keyword evidence="4" id="KW-0408">Iron</keyword>
<evidence type="ECO:0000256" key="3">
    <source>
        <dbReference type="ARBA" id="ARBA00022723"/>
    </source>
</evidence>
<gene>
    <name evidence="8" type="ORF">CVT63_06055</name>
</gene>
<dbReference type="PROSITE" id="PS51332">
    <property type="entry name" value="B12_BINDING"/>
    <property type="match status" value="1"/>
</dbReference>
<evidence type="ECO:0000256" key="1">
    <source>
        <dbReference type="ARBA" id="ARBA00001966"/>
    </source>
</evidence>
<dbReference type="Pfam" id="PF04055">
    <property type="entry name" value="Radical_SAM"/>
    <property type="match status" value="1"/>
</dbReference>
<dbReference type="InterPro" id="IPR034466">
    <property type="entry name" value="Methyltransferase_Class_B"/>
</dbReference>
<evidence type="ECO:0000259" key="7">
    <source>
        <dbReference type="PROSITE" id="PS51918"/>
    </source>
</evidence>
<comment type="caution">
    <text evidence="8">The sequence shown here is derived from an EMBL/GenBank/DDBJ whole genome shotgun (WGS) entry which is preliminary data.</text>
</comment>
<sequence length="467" mass="53639">MRVLFVHSEEDYYSPEKPLESLERMQFGISYISALLKREGHETRLVVLTRKTEAVLEEHVADFDPGLICFTFVYTEFAFMSEMAARVKKNNPDIFMLAGGPHASVKPDECLESAFDAVCAGEGEYPTLELVTQLEEGRAPTGIANLHIKHGEEIERNASRPFLADLDSLPFPDREMWLPWTAYPLSRPSILLGRGCPFQCAYCCNHALARIAPGRYVRLRSPESVVKEILEIKAINPHLPEVYLEVETLGCDREWACELCSQLERMNSDLETPLVFGANLRVTPNTNYDDLFAGLARARFRFINIGLESGSERLRREVLKRNYSNQDVIEAVRSARRHGLHVGIYNLIGIPGETRRDFRETARVTRECAPDWYLLSIFFPYPGTDLYDRCKELGLLDSPLCHSFERRRPTMNLPGFSKRQQKRRFIWSHFLFCHGNRPAREIVRQVGRAKIYSTPWLLRCCRALSKT</sequence>
<dbReference type="GO" id="GO:0003824">
    <property type="term" value="F:catalytic activity"/>
    <property type="evidence" value="ECO:0007669"/>
    <property type="project" value="InterPro"/>
</dbReference>
<name>A0A2N3G513_9ACTN</name>
<dbReference type="CDD" id="cd01335">
    <property type="entry name" value="Radical_SAM"/>
    <property type="match status" value="1"/>
</dbReference>
<proteinExistence type="predicted"/>
<keyword evidence="5" id="KW-0411">Iron-sulfur</keyword>
<dbReference type="GO" id="GO:0051539">
    <property type="term" value="F:4 iron, 4 sulfur cluster binding"/>
    <property type="evidence" value="ECO:0007669"/>
    <property type="project" value="UniProtKB-KW"/>
</dbReference>
<organism evidence="8 9">
    <name type="scientific">Candidatus Anoxymicrobium japonicum</name>
    <dbReference type="NCBI Taxonomy" id="2013648"/>
    <lineage>
        <taxon>Bacteria</taxon>
        <taxon>Bacillati</taxon>
        <taxon>Actinomycetota</taxon>
        <taxon>Candidatus Geothermincolia</taxon>
        <taxon>Candidatus Geothermincolales</taxon>
        <taxon>Candidatus Anoxymicrobiaceae</taxon>
        <taxon>Candidatus Anoxymicrobium</taxon>
    </lineage>
</organism>
<dbReference type="InterPro" id="IPR006158">
    <property type="entry name" value="Cobalamin-bd"/>
</dbReference>
<dbReference type="InterPro" id="IPR006638">
    <property type="entry name" value="Elp3/MiaA/NifB-like_rSAM"/>
</dbReference>
<dbReference type="Gene3D" id="3.40.50.280">
    <property type="entry name" value="Cobalamin-binding domain"/>
    <property type="match status" value="1"/>
</dbReference>
<keyword evidence="2" id="KW-0949">S-adenosyl-L-methionine</keyword>
<evidence type="ECO:0000256" key="4">
    <source>
        <dbReference type="ARBA" id="ARBA00023004"/>
    </source>
</evidence>